<feature type="compositionally biased region" description="Acidic residues" evidence="1">
    <location>
        <begin position="11"/>
        <end position="30"/>
    </location>
</feature>
<dbReference type="OrthoDB" id="9763644at2"/>
<evidence type="ECO:0000256" key="1">
    <source>
        <dbReference type="SAM" id="MobiDB-lite"/>
    </source>
</evidence>
<organism evidence="2 3">
    <name type="scientific">Halovibrio salipaludis</name>
    <dbReference type="NCBI Taxonomy" id="2032626"/>
    <lineage>
        <taxon>Bacteria</taxon>
        <taxon>Pseudomonadati</taxon>
        <taxon>Pseudomonadota</taxon>
        <taxon>Gammaproteobacteria</taxon>
        <taxon>Oceanospirillales</taxon>
        <taxon>Halomonadaceae</taxon>
        <taxon>Halovibrio</taxon>
    </lineage>
</organism>
<comment type="caution">
    <text evidence="2">The sequence shown here is derived from an EMBL/GenBank/DDBJ whole genome shotgun (WGS) entry which is preliminary data.</text>
</comment>
<dbReference type="SUPFAM" id="SSF52540">
    <property type="entry name" value="P-loop containing nucleoside triphosphate hydrolases"/>
    <property type="match status" value="1"/>
</dbReference>
<reference evidence="2 3" key="1">
    <citation type="submission" date="2017-08" db="EMBL/GenBank/DDBJ databases">
        <title>Halovibrio sewagensis sp. nov., isolated from wastewater of high salinity.</title>
        <authorList>
            <person name="Dong X."/>
            <person name="Zhang G."/>
        </authorList>
    </citation>
    <scope>NUCLEOTIDE SEQUENCE [LARGE SCALE GENOMIC DNA]</scope>
    <source>
        <strain evidence="2 3">YL5-2</strain>
    </source>
</reference>
<dbReference type="AlphaFoldDB" id="A0A2A2F8P9"/>
<dbReference type="RefSeq" id="WP_095616773.1">
    <property type="nucleotide sequence ID" value="NZ_NSKD01000002.1"/>
</dbReference>
<accession>A0A2A2F8P9</accession>
<evidence type="ECO:0000313" key="3">
    <source>
        <dbReference type="Proteomes" id="UP000218896"/>
    </source>
</evidence>
<protein>
    <recommendedName>
        <fullName evidence="4">AAA family ATPase</fullName>
    </recommendedName>
</protein>
<keyword evidence="3" id="KW-1185">Reference proteome</keyword>
<feature type="region of interest" description="Disordered" evidence="1">
    <location>
        <begin position="1"/>
        <end position="40"/>
    </location>
</feature>
<name>A0A2A2F8P9_9GAMM</name>
<sequence length="420" mass="46063">MADDLNPPLDIYDEAADAVAEPEPEPEPEPPEDHAEDQPRPFNLENARVTDLLYSDPPARRWIVQELLPMDVAGILAAAGGTGKSMATLQLAVSVATGIPWLNMEISEPGSVLMLSAEDDRDEVHRRLARIMEHYQSDLAGSDEAGFQRYRDAVSRNLYVFDRVGADNRLTVKQNGETQRTALARDIADAAAPLDDLKLIVLDPLSRFDGGEPNDNSDGTRLIEAAEAIRRHTGATVLLPHHVSKASIRDDDAGQEAVRGASGLVDGARWVGMMAGLKKSQAEQYGLDEDDAGRYVRFTTPMFNYGPPWEGVWLKRLAGGVLVPSELQPAKEQKKDKKADAEYQRILAGIVSLVRKHGPMSRKKIEQDYGGQSNILKAGEKSVRNAMTRAVEQGDLILIQRFDRHQHIAIPGEGVAKEAS</sequence>
<dbReference type="EMBL" id="NSKD01000002">
    <property type="protein sequence ID" value="PAU81047.1"/>
    <property type="molecule type" value="Genomic_DNA"/>
</dbReference>
<dbReference type="InterPro" id="IPR027417">
    <property type="entry name" value="P-loop_NTPase"/>
</dbReference>
<dbReference type="Proteomes" id="UP000218896">
    <property type="component" value="Unassembled WGS sequence"/>
</dbReference>
<evidence type="ECO:0008006" key="4">
    <source>
        <dbReference type="Google" id="ProtNLM"/>
    </source>
</evidence>
<evidence type="ECO:0000313" key="2">
    <source>
        <dbReference type="EMBL" id="PAU81047.1"/>
    </source>
</evidence>
<dbReference type="CDD" id="cd01125">
    <property type="entry name" value="RepA_RSF1010_like"/>
    <property type="match status" value="1"/>
</dbReference>
<dbReference type="Gene3D" id="3.40.50.300">
    <property type="entry name" value="P-loop containing nucleotide triphosphate hydrolases"/>
    <property type="match status" value="1"/>
</dbReference>
<gene>
    <name evidence="2" type="ORF">CK501_05650</name>
</gene>
<dbReference type="InterPro" id="IPR038724">
    <property type="entry name" value="RepA"/>
</dbReference>
<proteinExistence type="predicted"/>
<dbReference type="Pfam" id="PF13481">
    <property type="entry name" value="AAA_25"/>
    <property type="match status" value="1"/>
</dbReference>